<dbReference type="PANTHER" id="PTHR43861:SF1">
    <property type="entry name" value="TRANS-ACONITATE 2-METHYLTRANSFERASE"/>
    <property type="match status" value="1"/>
</dbReference>
<accession>A0A845A4K1</accession>
<dbReference type="AlphaFoldDB" id="A0A845A4K1"/>
<reference evidence="4 5" key="1">
    <citation type="submission" date="2019-12" db="EMBL/GenBank/DDBJ databases">
        <title>Genomic-based taxomic classification of the family Erythrobacteraceae.</title>
        <authorList>
            <person name="Xu L."/>
        </authorList>
    </citation>
    <scope>NUCLEOTIDE SEQUENCE [LARGE SCALE GENOMIC DNA]</scope>
    <source>
        <strain evidence="4 5">RC4-10-4</strain>
    </source>
</reference>
<dbReference type="Gene3D" id="3.40.50.150">
    <property type="entry name" value="Vaccinia Virus protein VP39"/>
    <property type="match status" value="1"/>
</dbReference>
<dbReference type="SUPFAM" id="SSF53335">
    <property type="entry name" value="S-adenosyl-L-methionine-dependent methyltransferases"/>
    <property type="match status" value="1"/>
</dbReference>
<dbReference type="RefSeq" id="WP_131453342.1">
    <property type="nucleotide sequence ID" value="NZ_BMJK01000002.1"/>
</dbReference>
<keyword evidence="2 4" id="KW-0808">Transferase</keyword>
<evidence type="ECO:0000259" key="3">
    <source>
        <dbReference type="Pfam" id="PF13649"/>
    </source>
</evidence>
<proteinExistence type="predicted"/>
<organism evidence="4 5">
    <name type="scientific">Aurantiacibacter arachoides</name>
    <dbReference type="NCBI Taxonomy" id="1850444"/>
    <lineage>
        <taxon>Bacteria</taxon>
        <taxon>Pseudomonadati</taxon>
        <taxon>Pseudomonadota</taxon>
        <taxon>Alphaproteobacteria</taxon>
        <taxon>Sphingomonadales</taxon>
        <taxon>Erythrobacteraceae</taxon>
        <taxon>Aurantiacibacter</taxon>
    </lineage>
</organism>
<dbReference type="OrthoDB" id="9804312at2"/>
<dbReference type="InterPro" id="IPR041698">
    <property type="entry name" value="Methyltransf_25"/>
</dbReference>
<dbReference type="GO" id="GO:0032259">
    <property type="term" value="P:methylation"/>
    <property type="evidence" value="ECO:0007669"/>
    <property type="project" value="UniProtKB-KW"/>
</dbReference>
<evidence type="ECO:0000256" key="1">
    <source>
        <dbReference type="ARBA" id="ARBA00022603"/>
    </source>
</evidence>
<dbReference type="PANTHER" id="PTHR43861">
    <property type="entry name" value="TRANS-ACONITATE 2-METHYLTRANSFERASE-RELATED"/>
    <property type="match status" value="1"/>
</dbReference>
<protein>
    <submittedName>
        <fullName evidence="4">Methyltransferase domain-containing protein</fullName>
    </submittedName>
</protein>
<dbReference type="InterPro" id="IPR029063">
    <property type="entry name" value="SAM-dependent_MTases_sf"/>
</dbReference>
<name>A0A845A4K1_9SPHN</name>
<gene>
    <name evidence="4" type="ORF">GRI62_10735</name>
</gene>
<dbReference type="Proteomes" id="UP000460626">
    <property type="component" value="Unassembled WGS sequence"/>
</dbReference>
<evidence type="ECO:0000313" key="5">
    <source>
        <dbReference type="Proteomes" id="UP000460626"/>
    </source>
</evidence>
<evidence type="ECO:0000313" key="4">
    <source>
        <dbReference type="EMBL" id="MXO94076.1"/>
    </source>
</evidence>
<dbReference type="CDD" id="cd02440">
    <property type="entry name" value="AdoMet_MTases"/>
    <property type="match status" value="1"/>
</dbReference>
<dbReference type="EMBL" id="WTYH01000001">
    <property type="protein sequence ID" value="MXO94076.1"/>
    <property type="molecule type" value="Genomic_DNA"/>
</dbReference>
<keyword evidence="1 4" id="KW-0489">Methyltransferase</keyword>
<evidence type="ECO:0000256" key="2">
    <source>
        <dbReference type="ARBA" id="ARBA00022679"/>
    </source>
</evidence>
<sequence length="193" mass="20899">MSVRFYDENAEAFFAGTVNADMSGARSRFLANVALKGHILDAGCGSGRDALAFTNSGFRVTAFDASAEMVRLAADHTHLPILHMTFEEVAWDGEFDGVWASASLLHVPRANLARAIAALAKALRPGGTFYVSMKQGDEERSVEGRLFTDVSEEEMSQLLQAAGLAIVELWISADVRPGRGDEHWVNGIAQKRA</sequence>
<feature type="domain" description="Methyltransferase" evidence="3">
    <location>
        <begin position="39"/>
        <end position="127"/>
    </location>
</feature>
<dbReference type="GO" id="GO:0008168">
    <property type="term" value="F:methyltransferase activity"/>
    <property type="evidence" value="ECO:0007669"/>
    <property type="project" value="UniProtKB-KW"/>
</dbReference>
<comment type="caution">
    <text evidence="4">The sequence shown here is derived from an EMBL/GenBank/DDBJ whole genome shotgun (WGS) entry which is preliminary data.</text>
</comment>
<dbReference type="Pfam" id="PF13649">
    <property type="entry name" value="Methyltransf_25"/>
    <property type="match status" value="1"/>
</dbReference>
<keyword evidence="5" id="KW-1185">Reference proteome</keyword>